<accession>A0A0F9BM97</accession>
<comment type="caution">
    <text evidence="1">The sequence shown here is derived from an EMBL/GenBank/DDBJ whole genome shotgun (WGS) entry which is preliminary data.</text>
</comment>
<protein>
    <submittedName>
        <fullName evidence="1">Uncharacterized protein</fullName>
    </submittedName>
</protein>
<name>A0A0F9BM97_9ZZZZ</name>
<sequence length="48" mass="5259">MGRMQGSSIKRDLELYRSLVRAGCAGFVVFGAELDELKEAISRLQGEA</sequence>
<feature type="non-terminal residue" evidence="1">
    <location>
        <position position="48"/>
    </location>
</feature>
<dbReference type="EMBL" id="LAZR01048514">
    <property type="protein sequence ID" value="KKK91749.1"/>
    <property type="molecule type" value="Genomic_DNA"/>
</dbReference>
<gene>
    <name evidence="1" type="ORF">LCGC14_2709840</name>
</gene>
<evidence type="ECO:0000313" key="1">
    <source>
        <dbReference type="EMBL" id="KKK91749.1"/>
    </source>
</evidence>
<dbReference type="AlphaFoldDB" id="A0A0F9BM97"/>
<proteinExistence type="predicted"/>
<organism evidence="1">
    <name type="scientific">marine sediment metagenome</name>
    <dbReference type="NCBI Taxonomy" id="412755"/>
    <lineage>
        <taxon>unclassified sequences</taxon>
        <taxon>metagenomes</taxon>
        <taxon>ecological metagenomes</taxon>
    </lineage>
</organism>
<reference evidence="1" key="1">
    <citation type="journal article" date="2015" name="Nature">
        <title>Complex archaea that bridge the gap between prokaryotes and eukaryotes.</title>
        <authorList>
            <person name="Spang A."/>
            <person name="Saw J.H."/>
            <person name="Jorgensen S.L."/>
            <person name="Zaremba-Niedzwiedzka K."/>
            <person name="Martijn J."/>
            <person name="Lind A.E."/>
            <person name="van Eijk R."/>
            <person name="Schleper C."/>
            <person name="Guy L."/>
            <person name="Ettema T.J."/>
        </authorList>
    </citation>
    <scope>NUCLEOTIDE SEQUENCE</scope>
</reference>